<evidence type="ECO:0000313" key="3">
    <source>
        <dbReference type="Proteomes" id="UP000298327"/>
    </source>
</evidence>
<dbReference type="InterPro" id="IPR011611">
    <property type="entry name" value="PfkB_dom"/>
</dbReference>
<evidence type="ECO:0000259" key="1">
    <source>
        <dbReference type="Pfam" id="PF00294"/>
    </source>
</evidence>
<protein>
    <recommendedName>
        <fullName evidence="1">Carbohydrate kinase PfkB domain-containing protein</fullName>
    </recommendedName>
</protein>
<sequence>MSPRQLVTLGMFIIDEFVYSDEDGRPTGRTLPPQAGHSFGASLYLLLTSSIVPRSALLPPHAVGMIVDRGADFPAEIESQLVAYGKDMWLFRDHSGQTTRALNSYKGDHRGFEYLTPRIRLTPLDLKDTAFANPRSLHFICSPSRASVIVSEIKTIDGWSPTTIYEPIPYAHRPATSPNAEEALSLLSIPLPTTKPKIEEACARFLEIGVGPGRDGWVIVRSGALGAYVASANRKGEWISAFWEDEQKVVDVTGAGNGFLGGLAAGLALTEGDVFAAAFYGTVSASFIIEQQGLPHISQSLNATEPVEHWNNDYPTHRLQELKRRHAKYT</sequence>
<evidence type="ECO:0000313" key="2">
    <source>
        <dbReference type="EMBL" id="TFY72501.1"/>
    </source>
</evidence>
<dbReference type="Pfam" id="PF00294">
    <property type="entry name" value="PfkB"/>
    <property type="match status" value="1"/>
</dbReference>
<dbReference type="Gene3D" id="3.40.1190.20">
    <property type="match status" value="1"/>
</dbReference>
<comment type="caution">
    <text evidence="2">The sequence shown here is derived from an EMBL/GenBank/DDBJ whole genome shotgun (WGS) entry which is preliminary data.</text>
</comment>
<keyword evidence="3" id="KW-1185">Reference proteome</keyword>
<accession>A0A4Y9ZFB9</accession>
<dbReference type="EMBL" id="SEOQ01000013">
    <property type="protein sequence ID" value="TFY72501.1"/>
    <property type="molecule type" value="Genomic_DNA"/>
</dbReference>
<dbReference type="PANTHER" id="PTHR47098">
    <property type="entry name" value="PROTEIN MAK32"/>
    <property type="match status" value="1"/>
</dbReference>
<dbReference type="STRING" id="205917.A0A4Y9ZFB9"/>
<organism evidence="2 3">
    <name type="scientific">Dentipellis fragilis</name>
    <dbReference type="NCBI Taxonomy" id="205917"/>
    <lineage>
        <taxon>Eukaryota</taxon>
        <taxon>Fungi</taxon>
        <taxon>Dikarya</taxon>
        <taxon>Basidiomycota</taxon>
        <taxon>Agaricomycotina</taxon>
        <taxon>Agaricomycetes</taxon>
        <taxon>Russulales</taxon>
        <taxon>Hericiaceae</taxon>
        <taxon>Dentipellis</taxon>
    </lineage>
</organism>
<feature type="domain" description="Carbohydrate kinase PfkB" evidence="1">
    <location>
        <begin position="177"/>
        <end position="294"/>
    </location>
</feature>
<dbReference type="Proteomes" id="UP000298327">
    <property type="component" value="Unassembled WGS sequence"/>
</dbReference>
<proteinExistence type="predicted"/>
<dbReference type="AlphaFoldDB" id="A0A4Y9ZFB9"/>
<dbReference type="OrthoDB" id="497927at2759"/>
<name>A0A4Y9ZFB9_9AGAM</name>
<gene>
    <name evidence="2" type="ORF">EVG20_g506</name>
</gene>
<dbReference type="SUPFAM" id="SSF53613">
    <property type="entry name" value="Ribokinase-like"/>
    <property type="match status" value="1"/>
</dbReference>
<dbReference type="PANTHER" id="PTHR47098:SF2">
    <property type="entry name" value="PROTEIN MAK32"/>
    <property type="match status" value="1"/>
</dbReference>
<reference evidence="2 3" key="1">
    <citation type="submission" date="2019-02" db="EMBL/GenBank/DDBJ databases">
        <title>Genome sequencing of the rare red list fungi Dentipellis fragilis.</title>
        <authorList>
            <person name="Buettner E."/>
            <person name="Kellner H."/>
        </authorList>
    </citation>
    <scope>NUCLEOTIDE SEQUENCE [LARGE SCALE GENOMIC DNA]</scope>
    <source>
        <strain evidence="2 3">DSM 105465</strain>
    </source>
</reference>
<dbReference type="InterPro" id="IPR029056">
    <property type="entry name" value="Ribokinase-like"/>
</dbReference>